<organism evidence="9 10">
    <name type="scientific">Ideonella dechloratans</name>
    <dbReference type="NCBI Taxonomy" id="36863"/>
    <lineage>
        <taxon>Bacteria</taxon>
        <taxon>Pseudomonadati</taxon>
        <taxon>Pseudomonadota</taxon>
        <taxon>Betaproteobacteria</taxon>
        <taxon>Burkholderiales</taxon>
        <taxon>Sphaerotilaceae</taxon>
        <taxon>Ideonella</taxon>
    </lineage>
</organism>
<feature type="modified residue" description="4-aspartylphosphate" evidence="6">
    <location>
        <position position="55"/>
    </location>
</feature>
<dbReference type="Gene3D" id="3.40.50.2300">
    <property type="match status" value="1"/>
</dbReference>
<dbReference type="PANTHER" id="PTHR48111:SF1">
    <property type="entry name" value="TWO-COMPONENT RESPONSE REGULATOR ORR33"/>
    <property type="match status" value="1"/>
</dbReference>
<dbReference type="SMART" id="SM00448">
    <property type="entry name" value="REC"/>
    <property type="match status" value="1"/>
</dbReference>
<evidence type="ECO:0000256" key="3">
    <source>
        <dbReference type="ARBA" id="ARBA00023015"/>
    </source>
</evidence>
<keyword evidence="2" id="KW-0902">Two-component regulatory system</keyword>
<dbReference type="PANTHER" id="PTHR48111">
    <property type="entry name" value="REGULATOR OF RPOS"/>
    <property type="match status" value="1"/>
</dbReference>
<dbReference type="EMBL" id="VZPB01000054">
    <property type="protein sequence ID" value="KAB0576779.1"/>
    <property type="molecule type" value="Genomic_DNA"/>
</dbReference>
<comment type="caution">
    <text evidence="9">The sequence shown here is derived from an EMBL/GenBank/DDBJ whole genome shotgun (WGS) entry which is preliminary data.</text>
</comment>
<dbReference type="InterPro" id="IPR001054">
    <property type="entry name" value="A/G_cyclase"/>
</dbReference>
<dbReference type="SUPFAM" id="SSF52172">
    <property type="entry name" value="CheY-like"/>
    <property type="match status" value="1"/>
</dbReference>
<sequence>MNTVPRILVVDDQEKNRRLMEALLASRGYEVLLAEGGEQGLAMALDRGPDLILLDVLMPDLDGYSVCTRLRREAGMQAVPIVMVTSLDAKEDRVRGLDAGADDFITKPVVKEELWARVRSLLRVKELYDKAQAQKAELAAWSQTLEYRVAEKVMEVEHLSLLKRFFSPALAERLVATGNGEILRSHRREITVLFADLRGFSAYAERVDAMALMSMLREFHRAMGKLVFQYEGTLERFTGDGFMVFFNDPDPQDDHSLRAVKLALAMREAAGPLQARWQALGGPAGLGIGLSRGEATVGPIGFEGRLDYAAIGTVTNRASRLCAAALPGEILACDTTARAVAQDVMFGATRWLDLRGLGTGQAAHPVLDLVSA</sequence>
<dbReference type="GO" id="GO:0004016">
    <property type="term" value="F:adenylate cyclase activity"/>
    <property type="evidence" value="ECO:0007669"/>
    <property type="project" value="UniProtKB-ARBA"/>
</dbReference>
<evidence type="ECO:0000256" key="1">
    <source>
        <dbReference type="ARBA" id="ARBA00022553"/>
    </source>
</evidence>
<keyword evidence="10" id="KW-1185">Reference proteome</keyword>
<accession>A0A643F899</accession>
<dbReference type="PROSITE" id="PS50110">
    <property type="entry name" value="RESPONSE_REGULATORY"/>
    <property type="match status" value="1"/>
</dbReference>
<dbReference type="GO" id="GO:0005829">
    <property type="term" value="C:cytosol"/>
    <property type="evidence" value="ECO:0007669"/>
    <property type="project" value="TreeGrafter"/>
</dbReference>
<dbReference type="GO" id="GO:0000156">
    <property type="term" value="F:phosphorelay response regulator activity"/>
    <property type="evidence" value="ECO:0007669"/>
    <property type="project" value="TreeGrafter"/>
</dbReference>
<protein>
    <submittedName>
        <fullName evidence="9">Response regulator</fullName>
    </submittedName>
</protein>
<gene>
    <name evidence="9" type="ORF">F7Q92_17430</name>
</gene>
<dbReference type="RefSeq" id="WP_151125368.1">
    <property type="nucleotide sequence ID" value="NZ_CP088081.1"/>
</dbReference>
<dbReference type="GO" id="GO:0006355">
    <property type="term" value="P:regulation of DNA-templated transcription"/>
    <property type="evidence" value="ECO:0007669"/>
    <property type="project" value="TreeGrafter"/>
</dbReference>
<dbReference type="CDD" id="cd07302">
    <property type="entry name" value="CHD"/>
    <property type="match status" value="1"/>
</dbReference>
<evidence type="ECO:0000256" key="4">
    <source>
        <dbReference type="ARBA" id="ARBA00023125"/>
    </source>
</evidence>
<evidence type="ECO:0000313" key="10">
    <source>
        <dbReference type="Proteomes" id="UP000430120"/>
    </source>
</evidence>
<evidence type="ECO:0000256" key="5">
    <source>
        <dbReference type="ARBA" id="ARBA00023163"/>
    </source>
</evidence>
<evidence type="ECO:0000259" key="7">
    <source>
        <dbReference type="PROSITE" id="PS50110"/>
    </source>
</evidence>
<dbReference type="OrthoDB" id="9802500at2"/>
<keyword evidence="3" id="KW-0805">Transcription regulation</keyword>
<dbReference type="SMART" id="SM00044">
    <property type="entry name" value="CYCc"/>
    <property type="match status" value="1"/>
</dbReference>
<dbReference type="GO" id="GO:0000976">
    <property type="term" value="F:transcription cis-regulatory region binding"/>
    <property type="evidence" value="ECO:0007669"/>
    <property type="project" value="TreeGrafter"/>
</dbReference>
<dbReference type="Pfam" id="PF00072">
    <property type="entry name" value="Response_reg"/>
    <property type="match status" value="1"/>
</dbReference>
<dbReference type="AlphaFoldDB" id="A0A643F899"/>
<dbReference type="Pfam" id="PF00211">
    <property type="entry name" value="Guanylate_cyc"/>
    <property type="match status" value="1"/>
</dbReference>
<dbReference type="Proteomes" id="UP000430120">
    <property type="component" value="Unassembled WGS sequence"/>
</dbReference>
<keyword evidence="5" id="KW-0804">Transcription</keyword>
<reference evidence="9 10" key="1">
    <citation type="submission" date="2019-09" db="EMBL/GenBank/DDBJ databases">
        <title>Draft genome sequences of 48 bacterial type strains from the CCUG.</title>
        <authorList>
            <person name="Tunovic T."/>
            <person name="Pineiro-Iglesias B."/>
            <person name="Unosson C."/>
            <person name="Inganas E."/>
            <person name="Ohlen M."/>
            <person name="Cardew S."/>
            <person name="Jensie-Markopoulos S."/>
            <person name="Salva-Serra F."/>
            <person name="Jaen-Luchoro D."/>
            <person name="Karlsson R."/>
            <person name="Svensson-Stadler L."/>
            <person name="Chun J."/>
            <person name="Moore E."/>
        </authorList>
    </citation>
    <scope>NUCLEOTIDE SEQUENCE [LARGE SCALE GENOMIC DNA]</scope>
    <source>
        <strain evidence="9 10">CCUG 30977</strain>
    </source>
</reference>
<feature type="domain" description="Guanylate cyclase" evidence="8">
    <location>
        <begin position="191"/>
        <end position="322"/>
    </location>
</feature>
<dbReference type="CDD" id="cd17538">
    <property type="entry name" value="REC_D1_PleD-like"/>
    <property type="match status" value="1"/>
</dbReference>
<dbReference type="PROSITE" id="PS50125">
    <property type="entry name" value="GUANYLATE_CYCLASE_2"/>
    <property type="match status" value="1"/>
</dbReference>
<dbReference type="Gene3D" id="3.30.70.1230">
    <property type="entry name" value="Nucleotide cyclase"/>
    <property type="match status" value="1"/>
</dbReference>
<dbReference type="InterPro" id="IPR039420">
    <property type="entry name" value="WalR-like"/>
</dbReference>
<name>A0A643F899_IDEDE</name>
<evidence type="ECO:0000259" key="8">
    <source>
        <dbReference type="PROSITE" id="PS50125"/>
    </source>
</evidence>
<feature type="domain" description="Response regulatory" evidence="7">
    <location>
        <begin position="6"/>
        <end position="122"/>
    </location>
</feature>
<keyword evidence="1 6" id="KW-0597">Phosphoprotein</keyword>
<evidence type="ECO:0000256" key="2">
    <source>
        <dbReference type="ARBA" id="ARBA00023012"/>
    </source>
</evidence>
<dbReference type="InterPro" id="IPR001789">
    <property type="entry name" value="Sig_transdc_resp-reg_receiver"/>
</dbReference>
<dbReference type="SUPFAM" id="SSF55073">
    <property type="entry name" value="Nucleotide cyclase"/>
    <property type="match status" value="1"/>
</dbReference>
<evidence type="ECO:0000256" key="6">
    <source>
        <dbReference type="PROSITE-ProRule" id="PRU00169"/>
    </source>
</evidence>
<dbReference type="GO" id="GO:0032993">
    <property type="term" value="C:protein-DNA complex"/>
    <property type="evidence" value="ECO:0007669"/>
    <property type="project" value="TreeGrafter"/>
</dbReference>
<proteinExistence type="predicted"/>
<evidence type="ECO:0000313" key="9">
    <source>
        <dbReference type="EMBL" id="KAB0576779.1"/>
    </source>
</evidence>
<dbReference type="InterPro" id="IPR011006">
    <property type="entry name" value="CheY-like_superfamily"/>
</dbReference>
<dbReference type="GO" id="GO:0009190">
    <property type="term" value="P:cyclic nucleotide biosynthetic process"/>
    <property type="evidence" value="ECO:0007669"/>
    <property type="project" value="InterPro"/>
</dbReference>
<dbReference type="InterPro" id="IPR029787">
    <property type="entry name" value="Nucleotide_cyclase"/>
</dbReference>
<keyword evidence="4" id="KW-0238">DNA-binding</keyword>